<keyword evidence="15" id="KW-1185">Reference proteome</keyword>
<evidence type="ECO:0000256" key="2">
    <source>
        <dbReference type="ARBA" id="ARBA00004651"/>
    </source>
</evidence>
<evidence type="ECO:0000256" key="10">
    <source>
        <dbReference type="ARBA" id="ARBA00023112"/>
    </source>
</evidence>
<evidence type="ECO:0000256" key="7">
    <source>
        <dbReference type="ARBA" id="ARBA00022692"/>
    </source>
</evidence>
<evidence type="ECO:0000256" key="8">
    <source>
        <dbReference type="ARBA" id="ARBA00022989"/>
    </source>
</evidence>
<evidence type="ECO:0000256" key="4">
    <source>
        <dbReference type="ARBA" id="ARBA00022448"/>
    </source>
</evidence>
<dbReference type="PANTHER" id="PTHR40659:SF1">
    <property type="entry name" value="NICKEL_COBALT EFFLUX SYSTEM RCNA"/>
    <property type="match status" value="1"/>
</dbReference>
<dbReference type="GO" id="GO:0005886">
    <property type="term" value="C:plasma membrane"/>
    <property type="evidence" value="ECO:0007669"/>
    <property type="project" value="UniProtKB-SubCell"/>
</dbReference>
<comment type="function">
    <text evidence="1">Efflux system for nickel and cobalt.</text>
</comment>
<dbReference type="InterPro" id="IPR051224">
    <property type="entry name" value="NiCoT_RcnA"/>
</dbReference>
<evidence type="ECO:0000256" key="13">
    <source>
        <dbReference type="RuleBase" id="RU362101"/>
    </source>
</evidence>
<feature type="transmembrane region" description="Helical" evidence="13">
    <location>
        <begin position="7"/>
        <end position="28"/>
    </location>
</feature>
<accession>A0A1T0AYK1</accession>
<evidence type="ECO:0000256" key="5">
    <source>
        <dbReference type="ARBA" id="ARBA00022475"/>
    </source>
</evidence>
<dbReference type="OrthoDB" id="9812956at2"/>
<evidence type="ECO:0000256" key="9">
    <source>
        <dbReference type="ARBA" id="ARBA00023065"/>
    </source>
</evidence>
<evidence type="ECO:0000256" key="12">
    <source>
        <dbReference type="ARBA" id="ARBA00023285"/>
    </source>
</evidence>
<dbReference type="STRING" id="123822.B0188_07085"/>
<reference evidence="14 15" key="1">
    <citation type="submission" date="2017-02" db="EMBL/GenBank/DDBJ databases">
        <title>Draft genome sequence of Haemophilus felis CCUG 31170 type strain.</title>
        <authorList>
            <person name="Engstrom-Jakobsson H."/>
            <person name="Salva-Serra F."/>
            <person name="Thorell K."/>
            <person name="Gonzales-Siles L."/>
            <person name="Karlsson R."/>
            <person name="Boulund F."/>
            <person name="Engstrand L."/>
            <person name="Kristiansson E."/>
            <person name="Moore E."/>
        </authorList>
    </citation>
    <scope>NUCLEOTIDE SEQUENCE [LARGE SCALE GENOMIC DNA]</scope>
    <source>
        <strain evidence="14 15">CCUG 31170</strain>
    </source>
</reference>
<proteinExistence type="inferred from homology"/>
<dbReference type="GO" id="GO:0015099">
    <property type="term" value="F:nickel cation transmembrane transporter activity"/>
    <property type="evidence" value="ECO:0007669"/>
    <property type="project" value="UniProtKB-UniRule"/>
</dbReference>
<keyword evidence="7 13" id="KW-0812">Transmembrane</keyword>
<dbReference type="AlphaFoldDB" id="A0A1T0AYK1"/>
<dbReference type="Proteomes" id="UP000190023">
    <property type="component" value="Unassembled WGS sequence"/>
</dbReference>
<evidence type="ECO:0000256" key="1">
    <source>
        <dbReference type="ARBA" id="ARBA00002510"/>
    </source>
</evidence>
<keyword evidence="4 13" id="KW-0813">Transport</keyword>
<evidence type="ECO:0000313" key="14">
    <source>
        <dbReference type="EMBL" id="OOS02975.1"/>
    </source>
</evidence>
<evidence type="ECO:0000313" key="15">
    <source>
        <dbReference type="Proteomes" id="UP000190023"/>
    </source>
</evidence>
<dbReference type="PANTHER" id="PTHR40659">
    <property type="entry name" value="NICKEL/COBALT EFFLUX SYSTEM RCNA"/>
    <property type="match status" value="1"/>
</dbReference>
<keyword evidence="3" id="KW-0171">Cobalt transport</keyword>
<dbReference type="InterPro" id="IPR011541">
    <property type="entry name" value="Ni/Co_transpt_high_affinity"/>
</dbReference>
<feature type="transmembrane region" description="Helical" evidence="13">
    <location>
        <begin position="134"/>
        <end position="153"/>
    </location>
</feature>
<keyword evidence="10" id="KW-0921">Nickel transport</keyword>
<evidence type="ECO:0000256" key="6">
    <source>
        <dbReference type="ARBA" id="ARBA00022596"/>
    </source>
</evidence>
<comment type="similarity">
    <text evidence="13">Belongs to the NiCoT transporter (TC 2.A.52) family.</text>
</comment>
<keyword evidence="6" id="KW-0533">Nickel</keyword>
<dbReference type="GO" id="GO:0006824">
    <property type="term" value="P:cobalt ion transport"/>
    <property type="evidence" value="ECO:0007669"/>
    <property type="project" value="UniProtKB-KW"/>
</dbReference>
<organism evidence="14 15">
    <name type="scientific">[Haemophilus] felis</name>
    <dbReference type="NCBI Taxonomy" id="123822"/>
    <lineage>
        <taxon>Bacteria</taxon>
        <taxon>Pseudomonadati</taxon>
        <taxon>Pseudomonadota</taxon>
        <taxon>Gammaproteobacteria</taxon>
        <taxon>Pasteurellales</taxon>
        <taxon>Pasteurellaceae</taxon>
    </lineage>
</organism>
<dbReference type="GO" id="GO:0010045">
    <property type="term" value="P:response to nickel cation"/>
    <property type="evidence" value="ECO:0007669"/>
    <property type="project" value="TreeGrafter"/>
</dbReference>
<evidence type="ECO:0000256" key="3">
    <source>
        <dbReference type="ARBA" id="ARBA00022426"/>
    </source>
</evidence>
<dbReference type="EMBL" id="MUYB01000028">
    <property type="protein sequence ID" value="OOS02975.1"/>
    <property type="molecule type" value="Genomic_DNA"/>
</dbReference>
<sequence>MRLKSPLVLFIILLLCVFTGYFLFPYLFVKTALWQRDFNQLLSFYLREIQQDSFRAGLLLILLSFAYGVLHAIGPGHGKFVIGTYLSTHSSQFNNCIRLTLLSSLMQGIVAIGATSILVVLLNVSSNYFKLSQLWLERVAFLMLFILGLLWCYQSIRKFYKGLSKPKIQIKGLSLQPQSAFRVGKSASTFQGEQQCECGHQHLPNQQQLDRAASVKDQFFLILTIGMRPCSGAIFILFLAYMLDLYWWGIVATLAMSLGTGITLSAFGLLVRYARNSAIHLGHWYDSSKDWKQYAGVLARFAAGAILMFFAVSLFYGTLLNQGSRGLF</sequence>
<dbReference type="Pfam" id="PF03824">
    <property type="entry name" value="NicO"/>
    <property type="match status" value="1"/>
</dbReference>
<evidence type="ECO:0000256" key="11">
    <source>
        <dbReference type="ARBA" id="ARBA00023136"/>
    </source>
</evidence>
<keyword evidence="11 13" id="KW-0472">Membrane</keyword>
<keyword evidence="12" id="KW-0170">Cobalt</keyword>
<keyword evidence="5" id="KW-1003">Cell membrane</keyword>
<feature type="transmembrane region" description="Helical" evidence="13">
    <location>
        <begin position="95"/>
        <end position="122"/>
    </location>
</feature>
<feature type="transmembrane region" description="Helical" evidence="13">
    <location>
        <begin position="54"/>
        <end position="74"/>
    </location>
</feature>
<keyword evidence="9" id="KW-0406">Ion transport</keyword>
<dbReference type="GO" id="GO:0046583">
    <property type="term" value="F:monoatomic cation efflux transmembrane transporter activity"/>
    <property type="evidence" value="ECO:0007669"/>
    <property type="project" value="TreeGrafter"/>
</dbReference>
<comment type="subcellular location">
    <subcellularLocation>
        <location evidence="2 13">Cell membrane</location>
        <topology evidence="2 13">Multi-pass membrane protein</topology>
    </subcellularLocation>
</comment>
<feature type="transmembrane region" description="Helical" evidence="13">
    <location>
        <begin position="219"/>
        <end position="241"/>
    </location>
</feature>
<dbReference type="GO" id="GO:0032025">
    <property type="term" value="P:response to cobalt ion"/>
    <property type="evidence" value="ECO:0007669"/>
    <property type="project" value="TreeGrafter"/>
</dbReference>
<comment type="caution">
    <text evidence="14">The sequence shown here is derived from an EMBL/GenBank/DDBJ whole genome shotgun (WGS) entry which is preliminary data.</text>
</comment>
<feature type="transmembrane region" description="Helical" evidence="13">
    <location>
        <begin position="297"/>
        <end position="319"/>
    </location>
</feature>
<protein>
    <recommendedName>
        <fullName evidence="13">Nickel/cobalt efflux system</fullName>
    </recommendedName>
</protein>
<feature type="transmembrane region" description="Helical" evidence="13">
    <location>
        <begin position="247"/>
        <end position="271"/>
    </location>
</feature>
<gene>
    <name evidence="14" type="ORF">B0188_07085</name>
</gene>
<name>A0A1T0AYK1_9PAST</name>
<keyword evidence="8 13" id="KW-1133">Transmembrane helix</keyword>